<protein>
    <recommendedName>
        <fullName evidence="4">Lipoprotein</fullName>
    </recommendedName>
</protein>
<dbReference type="Proteomes" id="UP000682982">
    <property type="component" value="Unassembled WGS sequence"/>
</dbReference>
<feature type="signal peptide" evidence="1">
    <location>
        <begin position="1"/>
        <end position="19"/>
    </location>
</feature>
<dbReference type="EMBL" id="JAGSPK010000001">
    <property type="protein sequence ID" value="MBR7791028.1"/>
    <property type="molecule type" value="Genomic_DNA"/>
</dbReference>
<evidence type="ECO:0000313" key="2">
    <source>
        <dbReference type="EMBL" id="MBR7791028.1"/>
    </source>
</evidence>
<comment type="caution">
    <text evidence="2">The sequence shown here is derived from an EMBL/GenBank/DDBJ whole genome shotgun (WGS) entry which is preliminary data.</text>
</comment>
<proteinExistence type="predicted"/>
<dbReference type="RefSeq" id="WP_212677270.1">
    <property type="nucleotide sequence ID" value="NZ_JAGSPK010000001.1"/>
</dbReference>
<evidence type="ECO:0000256" key="1">
    <source>
        <dbReference type="SAM" id="SignalP"/>
    </source>
</evidence>
<keyword evidence="3" id="KW-1185">Reference proteome</keyword>
<evidence type="ECO:0000313" key="3">
    <source>
        <dbReference type="Proteomes" id="UP000682982"/>
    </source>
</evidence>
<keyword evidence="1" id="KW-0732">Signal</keyword>
<accession>A0ABS5GXB7</accession>
<name>A0ABS5GXB7_9BURK</name>
<evidence type="ECO:0008006" key="4">
    <source>
        <dbReference type="Google" id="ProtNLM"/>
    </source>
</evidence>
<feature type="chain" id="PRO_5045796055" description="Lipoprotein" evidence="1">
    <location>
        <begin position="20"/>
        <end position="197"/>
    </location>
</feature>
<gene>
    <name evidence="2" type="ORF">KDM87_00345</name>
</gene>
<reference evidence="2 3" key="1">
    <citation type="submission" date="2021-04" db="EMBL/GenBank/DDBJ databases">
        <title>novel species isolated from subtropical streams in China.</title>
        <authorList>
            <person name="Lu H."/>
        </authorList>
    </citation>
    <scope>NUCLEOTIDE SEQUENCE [LARGE SCALE GENOMIC DNA]</scope>
    <source>
        <strain evidence="2 3">FT147W</strain>
    </source>
</reference>
<sequence>MKNFKICTVIFVVALSACATVPPESVSLSSEIGNGIKKQSDAQINLINLYFEAKRKELDAALQKALTKYFSTITPGGSVTLTASQLADISSDVIALNGKNDAAKEALEKVRVGLVSKIEDNYLVLNQANTTITGLLQSAVSVKDSTNKSIQLVSSATGGKIQLDKVFSEIDSFVQKGGVDAGKAIDLNNKIQNFINN</sequence>
<organism evidence="2 3">
    <name type="scientific">Undibacterium rivi</name>
    <dbReference type="NCBI Taxonomy" id="2828729"/>
    <lineage>
        <taxon>Bacteria</taxon>
        <taxon>Pseudomonadati</taxon>
        <taxon>Pseudomonadota</taxon>
        <taxon>Betaproteobacteria</taxon>
        <taxon>Burkholderiales</taxon>
        <taxon>Oxalobacteraceae</taxon>
        <taxon>Undibacterium</taxon>
    </lineage>
</organism>
<dbReference type="PROSITE" id="PS51257">
    <property type="entry name" value="PROKAR_LIPOPROTEIN"/>
    <property type="match status" value="1"/>
</dbReference>